<keyword evidence="2" id="KW-0238">DNA-binding</keyword>
<proteinExistence type="predicted"/>
<evidence type="ECO:0000259" key="4">
    <source>
        <dbReference type="PROSITE" id="PS50943"/>
    </source>
</evidence>
<evidence type="ECO:0000256" key="3">
    <source>
        <dbReference type="ARBA" id="ARBA00023163"/>
    </source>
</evidence>
<dbReference type="PANTHER" id="PTHR46797:SF23">
    <property type="entry name" value="HTH-TYPE TRANSCRIPTIONAL REGULATOR SUTR"/>
    <property type="match status" value="1"/>
</dbReference>
<dbReference type="InterPro" id="IPR010982">
    <property type="entry name" value="Lambda_DNA-bd_dom_sf"/>
</dbReference>
<dbReference type="InterPro" id="IPR001387">
    <property type="entry name" value="Cro/C1-type_HTH"/>
</dbReference>
<feature type="domain" description="HTH cro/C1-type" evidence="4">
    <location>
        <begin position="11"/>
        <end position="65"/>
    </location>
</feature>
<evidence type="ECO:0000256" key="2">
    <source>
        <dbReference type="ARBA" id="ARBA00023125"/>
    </source>
</evidence>
<keyword evidence="6" id="KW-1185">Reference proteome</keyword>
<dbReference type="Pfam" id="PF01381">
    <property type="entry name" value="HTH_3"/>
    <property type="match status" value="1"/>
</dbReference>
<gene>
    <name evidence="5" type="ORF">ACFOOR_05200</name>
</gene>
<dbReference type="PANTHER" id="PTHR46797">
    <property type="entry name" value="HTH-TYPE TRANSCRIPTIONAL REGULATOR"/>
    <property type="match status" value="1"/>
</dbReference>
<keyword evidence="3" id="KW-0804">Transcription</keyword>
<evidence type="ECO:0000313" key="6">
    <source>
        <dbReference type="Proteomes" id="UP001595379"/>
    </source>
</evidence>
<dbReference type="PROSITE" id="PS50943">
    <property type="entry name" value="HTH_CROC1"/>
    <property type="match status" value="1"/>
</dbReference>
<dbReference type="InterPro" id="IPR050807">
    <property type="entry name" value="TransReg_Diox_bact_type"/>
</dbReference>
<sequence length="67" mass="7537">MDIRQRLAENMRAIRREKGWSQEELADRAGVHRTYISGVERCVRNPTITIVGRIAGALGVKVGEMVD</sequence>
<dbReference type="Gene3D" id="1.10.260.40">
    <property type="entry name" value="lambda repressor-like DNA-binding domains"/>
    <property type="match status" value="1"/>
</dbReference>
<protein>
    <submittedName>
        <fullName evidence="5">Helix-turn-helix domain-containing protein</fullName>
    </submittedName>
</protein>
<name>A0ABV6ZVK9_9PROT</name>
<dbReference type="SUPFAM" id="SSF47413">
    <property type="entry name" value="lambda repressor-like DNA-binding domains"/>
    <property type="match status" value="1"/>
</dbReference>
<organism evidence="5 6">
    <name type="scientific">Hyphobacterium vulgare</name>
    <dbReference type="NCBI Taxonomy" id="1736751"/>
    <lineage>
        <taxon>Bacteria</taxon>
        <taxon>Pseudomonadati</taxon>
        <taxon>Pseudomonadota</taxon>
        <taxon>Alphaproteobacteria</taxon>
        <taxon>Maricaulales</taxon>
        <taxon>Maricaulaceae</taxon>
        <taxon>Hyphobacterium</taxon>
    </lineage>
</organism>
<comment type="caution">
    <text evidence="5">The sequence shown here is derived from an EMBL/GenBank/DDBJ whole genome shotgun (WGS) entry which is preliminary data.</text>
</comment>
<dbReference type="RefSeq" id="WP_343165443.1">
    <property type="nucleotide sequence ID" value="NZ_JBHRSV010000004.1"/>
</dbReference>
<evidence type="ECO:0000256" key="1">
    <source>
        <dbReference type="ARBA" id="ARBA00023015"/>
    </source>
</evidence>
<dbReference type="SMART" id="SM00530">
    <property type="entry name" value="HTH_XRE"/>
    <property type="match status" value="1"/>
</dbReference>
<dbReference type="Proteomes" id="UP001595379">
    <property type="component" value="Unassembled WGS sequence"/>
</dbReference>
<dbReference type="EMBL" id="JBHRSV010000004">
    <property type="protein sequence ID" value="MFC2925495.1"/>
    <property type="molecule type" value="Genomic_DNA"/>
</dbReference>
<reference evidence="6" key="1">
    <citation type="journal article" date="2019" name="Int. J. Syst. Evol. Microbiol.">
        <title>The Global Catalogue of Microorganisms (GCM) 10K type strain sequencing project: providing services to taxonomists for standard genome sequencing and annotation.</title>
        <authorList>
            <consortium name="The Broad Institute Genomics Platform"/>
            <consortium name="The Broad Institute Genome Sequencing Center for Infectious Disease"/>
            <person name="Wu L."/>
            <person name="Ma J."/>
        </authorList>
    </citation>
    <scope>NUCLEOTIDE SEQUENCE [LARGE SCALE GENOMIC DNA]</scope>
    <source>
        <strain evidence="6">KCTC 52487</strain>
    </source>
</reference>
<keyword evidence="1" id="KW-0805">Transcription regulation</keyword>
<evidence type="ECO:0000313" key="5">
    <source>
        <dbReference type="EMBL" id="MFC2925495.1"/>
    </source>
</evidence>
<accession>A0ABV6ZVK9</accession>
<dbReference type="CDD" id="cd00093">
    <property type="entry name" value="HTH_XRE"/>
    <property type="match status" value="1"/>
</dbReference>